<evidence type="ECO:0000313" key="3">
    <source>
        <dbReference type="EnsemblPlants" id="Zm00001eb280970_P002"/>
    </source>
</evidence>
<sequence length="267" mass="28792">MAEAGGGGVDQDAGSLPSHTNGVGGGGSSTWEIEELEPDDGRPPRSVPVADDVYVAVGSGGSSMAALSWALRRLAKPRSFVYLVHVFPVVTSIPTPLGMMPKSQASPEQIETYLNQERSKRRDMLQKFLDQCREIQVTVDVYLIESDQIANAIIELVPVLRISQLVLGVSKSNVRKLKKGTTIAGQVHKGAPLYCEVKIICDGKEVTTADPTPPLSPSPVNNNSSSSRSNNPTPPSSTPNHDTTAANGDRKDRERRKITKFLRCFSL</sequence>
<reference evidence="4" key="1">
    <citation type="journal article" date="2009" name="Science">
        <title>The B73 maize genome: complexity, diversity, and dynamics.</title>
        <authorList>
            <person name="Schnable P.S."/>
            <person name="Ware D."/>
            <person name="Fulton R.S."/>
            <person name="Stein J.C."/>
            <person name="Wei F."/>
            <person name="Pasternak S."/>
            <person name="Liang C."/>
            <person name="Zhang J."/>
            <person name="Fulton L."/>
            <person name="Graves T.A."/>
            <person name="Minx P."/>
            <person name="Reily A.D."/>
            <person name="Courtney L."/>
            <person name="Kruchowski S.S."/>
            <person name="Tomlinson C."/>
            <person name="Strong C."/>
            <person name="Delehaunty K."/>
            <person name="Fronick C."/>
            <person name="Courtney B."/>
            <person name="Rock S.M."/>
            <person name="Belter E."/>
            <person name="Du F."/>
            <person name="Kim K."/>
            <person name="Abbott R.M."/>
            <person name="Cotton M."/>
            <person name="Levy A."/>
            <person name="Marchetto P."/>
            <person name="Ochoa K."/>
            <person name="Jackson S.M."/>
            <person name="Gillam B."/>
            <person name="Chen W."/>
            <person name="Yan L."/>
            <person name="Higginbotham J."/>
            <person name="Cardenas M."/>
            <person name="Waligorski J."/>
            <person name="Applebaum E."/>
            <person name="Phelps L."/>
            <person name="Falcone J."/>
            <person name="Kanchi K."/>
            <person name="Thane T."/>
            <person name="Scimone A."/>
            <person name="Thane N."/>
            <person name="Henke J."/>
            <person name="Wang T."/>
            <person name="Ruppert J."/>
            <person name="Shah N."/>
            <person name="Rotter K."/>
            <person name="Hodges J."/>
            <person name="Ingenthron E."/>
            <person name="Cordes M."/>
            <person name="Kohlberg S."/>
            <person name="Sgro J."/>
            <person name="Delgado B."/>
            <person name="Mead K."/>
            <person name="Chinwalla A."/>
            <person name="Leonard S."/>
            <person name="Crouse K."/>
            <person name="Collura K."/>
            <person name="Kudrna D."/>
            <person name="Currie J."/>
            <person name="He R."/>
            <person name="Angelova A."/>
            <person name="Rajasekar S."/>
            <person name="Mueller T."/>
            <person name="Lomeli R."/>
            <person name="Scara G."/>
            <person name="Ko A."/>
            <person name="Delaney K."/>
            <person name="Wissotski M."/>
            <person name="Lopez G."/>
            <person name="Campos D."/>
            <person name="Braidotti M."/>
            <person name="Ashley E."/>
            <person name="Golser W."/>
            <person name="Kim H."/>
            <person name="Lee S."/>
            <person name="Lin J."/>
            <person name="Dujmic Z."/>
            <person name="Kim W."/>
            <person name="Talag J."/>
            <person name="Zuccolo A."/>
            <person name="Fan C."/>
            <person name="Sebastian A."/>
            <person name="Kramer M."/>
            <person name="Spiegel L."/>
            <person name="Nascimento L."/>
            <person name="Zutavern T."/>
            <person name="Miller B."/>
            <person name="Ambroise C."/>
            <person name="Muller S."/>
            <person name="Spooner W."/>
            <person name="Narechania A."/>
            <person name="Ren L."/>
            <person name="Wei S."/>
            <person name="Kumari S."/>
            <person name="Faga B."/>
            <person name="Levy M.J."/>
            <person name="McMahan L."/>
            <person name="Van Buren P."/>
            <person name="Vaughn M.W."/>
            <person name="Ying K."/>
            <person name="Yeh C.-T."/>
            <person name="Emrich S.J."/>
            <person name="Jia Y."/>
            <person name="Kalyanaraman A."/>
            <person name="Hsia A.-P."/>
            <person name="Barbazuk W.B."/>
            <person name="Baucom R.S."/>
            <person name="Brutnell T.P."/>
            <person name="Carpita N.C."/>
            <person name="Chaparro C."/>
            <person name="Chia J.-M."/>
            <person name="Deragon J.-M."/>
            <person name="Estill J.C."/>
            <person name="Fu Y."/>
            <person name="Jeddeloh J.A."/>
            <person name="Han Y."/>
            <person name="Lee H."/>
            <person name="Li P."/>
            <person name="Lisch D.R."/>
            <person name="Liu S."/>
            <person name="Liu Z."/>
            <person name="Nagel D.H."/>
            <person name="McCann M.C."/>
            <person name="SanMiguel P."/>
            <person name="Myers A.M."/>
            <person name="Nettleton D."/>
            <person name="Nguyen J."/>
            <person name="Penning B.W."/>
            <person name="Ponnala L."/>
            <person name="Schneider K.L."/>
            <person name="Schwartz D.C."/>
            <person name="Sharma A."/>
            <person name="Soderlund C."/>
            <person name="Springer N.M."/>
            <person name="Sun Q."/>
            <person name="Wang H."/>
            <person name="Waterman M."/>
            <person name="Westerman R."/>
            <person name="Wolfgruber T.K."/>
            <person name="Yang L."/>
            <person name="Yu Y."/>
            <person name="Zhang L."/>
            <person name="Zhou S."/>
            <person name="Zhu Q."/>
            <person name="Bennetzen J.L."/>
            <person name="Dawe R.K."/>
            <person name="Jiang J."/>
            <person name="Jiang N."/>
            <person name="Presting G.G."/>
            <person name="Wessler S.R."/>
            <person name="Aluru S."/>
            <person name="Martienssen R.A."/>
            <person name="Clifton S.W."/>
            <person name="McCombie W.R."/>
            <person name="Wing R.A."/>
            <person name="Wilson R.K."/>
        </authorList>
    </citation>
    <scope>NUCLEOTIDE SEQUENCE [LARGE SCALE GENOMIC DNA]</scope>
    <source>
        <strain evidence="4">cv. B73</strain>
    </source>
</reference>
<dbReference type="eggNOG" id="ENOG502RZBY">
    <property type="taxonomic scope" value="Eukaryota"/>
</dbReference>
<gene>
    <name evidence="3" type="primary">LOC100194230</name>
    <name evidence="2" type="ORF">ZEAMMB73_Zm00001d037385</name>
</gene>
<feature type="region of interest" description="Disordered" evidence="1">
    <location>
        <begin position="1"/>
        <end position="47"/>
    </location>
</feature>
<dbReference type="PANTHER" id="PTHR47382">
    <property type="entry name" value="U-BOX DOMAIN-CONTAINING PROTEIN 52-LIKE"/>
    <property type="match status" value="1"/>
</dbReference>
<dbReference type="EMBL" id="CM000782">
    <property type="protein sequence ID" value="AQK83847.1"/>
    <property type="molecule type" value="Genomic_DNA"/>
</dbReference>
<organism evidence="2">
    <name type="scientific">Zea mays</name>
    <name type="common">Maize</name>
    <dbReference type="NCBI Taxonomy" id="4577"/>
    <lineage>
        <taxon>Eukaryota</taxon>
        <taxon>Viridiplantae</taxon>
        <taxon>Streptophyta</taxon>
        <taxon>Embryophyta</taxon>
        <taxon>Tracheophyta</taxon>
        <taxon>Spermatophyta</taxon>
        <taxon>Magnoliopsida</taxon>
        <taxon>Liliopsida</taxon>
        <taxon>Poales</taxon>
        <taxon>Poaceae</taxon>
        <taxon>PACMAD clade</taxon>
        <taxon>Panicoideae</taxon>
        <taxon>Andropogonodae</taxon>
        <taxon>Andropogoneae</taxon>
        <taxon>Tripsacinae</taxon>
        <taxon>Zea</taxon>
    </lineage>
</organism>
<dbReference type="CDD" id="cd01989">
    <property type="entry name" value="USP_STK_Ubox_N"/>
    <property type="match status" value="1"/>
</dbReference>
<evidence type="ECO:0007829" key="5">
    <source>
        <dbReference type="PeptideAtlas" id="A0A1D6LXE8"/>
    </source>
</evidence>
<dbReference type="PaxDb" id="4577-GRMZM2G114801_P02"/>
<dbReference type="ExpressionAtlas" id="A0A1D6LXE8">
    <property type="expression patterns" value="baseline and differential"/>
</dbReference>
<evidence type="ECO:0000313" key="2">
    <source>
        <dbReference type="EMBL" id="AQK83847.1"/>
    </source>
</evidence>
<reference evidence="2" key="2">
    <citation type="submission" date="2015-12" db="EMBL/GenBank/DDBJ databases">
        <title>Update maize B73 reference genome by single molecule sequencing technologies.</title>
        <authorList>
            <consortium name="Maize Genome Sequencing Project"/>
            <person name="Ware D."/>
        </authorList>
    </citation>
    <scope>NUCLEOTIDE SEQUENCE</scope>
    <source>
        <tissue evidence="2">Seedling</tissue>
    </source>
</reference>
<dbReference type="KEGG" id="zma:100194230"/>
<dbReference type="OrthoDB" id="1654852at2759"/>
<protein>
    <submittedName>
        <fullName evidence="2">Adenine nucleotide alpha hydrolase-like superfamily protein</fullName>
    </submittedName>
</protein>
<proteinExistence type="evidence at protein level"/>
<evidence type="ECO:0000256" key="1">
    <source>
        <dbReference type="SAM" id="MobiDB-lite"/>
    </source>
</evidence>
<reference evidence="3" key="4">
    <citation type="submission" date="2021-05" db="UniProtKB">
        <authorList>
            <consortium name="EnsemblPlants"/>
        </authorList>
    </citation>
    <scope>IDENTIFICATION</scope>
    <source>
        <strain evidence="3">cv. B73</strain>
    </source>
</reference>
<evidence type="ECO:0000313" key="4">
    <source>
        <dbReference type="Proteomes" id="UP000007305"/>
    </source>
</evidence>
<keyword evidence="4" id="KW-1185">Reference proteome</keyword>
<dbReference type="GO" id="GO:0016787">
    <property type="term" value="F:hydrolase activity"/>
    <property type="evidence" value="ECO:0007669"/>
    <property type="project" value="UniProtKB-KW"/>
</dbReference>
<dbReference type="SMR" id="A0A1D6LXE8"/>
<dbReference type="Gene3D" id="3.40.50.620">
    <property type="entry name" value="HUPs"/>
    <property type="match status" value="1"/>
</dbReference>
<accession>A0A1D6LXE8</accession>
<dbReference type="RefSeq" id="NP_001346363.1">
    <property type="nucleotide sequence ID" value="NM_001359434.1"/>
</dbReference>
<dbReference type="AlphaFoldDB" id="A0A1D6LXE8"/>
<feature type="compositionally biased region" description="Low complexity" evidence="1">
    <location>
        <begin position="218"/>
        <end position="231"/>
    </location>
</feature>
<dbReference type="GeneID" id="100194230"/>
<name>A0A1D6LXE8_MAIZE</name>
<dbReference type="EnsemblPlants" id="Zm00001eb280970_T002">
    <property type="protein sequence ID" value="Zm00001eb280970_P002"/>
    <property type="gene ID" value="Zm00001eb280970"/>
</dbReference>
<keyword evidence="5" id="KW-1267">Proteomics identification</keyword>
<keyword evidence="2" id="KW-0378">Hydrolase</keyword>
<dbReference type="PANTHER" id="PTHR47382:SF3">
    <property type="entry name" value="ADENINE NUCLEOTIDE ALPHA HYDROLASES-LIKE SUPERFAMILY PROTEIN"/>
    <property type="match status" value="1"/>
</dbReference>
<dbReference type="Gramene" id="Zm00001eb280970_T002">
    <property type="protein sequence ID" value="Zm00001eb280970_P002"/>
    <property type="gene ID" value="Zm00001eb280970"/>
</dbReference>
<reference evidence="3" key="3">
    <citation type="submission" date="2019-07" db="EMBL/GenBank/DDBJ databases">
        <authorList>
            <person name="Seetharam A."/>
            <person name="Woodhouse M."/>
            <person name="Cannon E."/>
        </authorList>
    </citation>
    <scope>NUCLEOTIDE SEQUENCE [LARGE SCALE GENOMIC DNA]</scope>
    <source>
        <strain evidence="3">cv. B73</strain>
    </source>
</reference>
<dbReference type="InterPro" id="IPR014729">
    <property type="entry name" value="Rossmann-like_a/b/a_fold"/>
</dbReference>
<feature type="region of interest" description="Disordered" evidence="1">
    <location>
        <begin position="208"/>
        <end position="255"/>
    </location>
</feature>
<dbReference type="Proteomes" id="UP000007305">
    <property type="component" value="Chromosome 6"/>
</dbReference>
<dbReference type="SUPFAM" id="SSF52402">
    <property type="entry name" value="Adenine nucleotide alpha hydrolases-like"/>
    <property type="match status" value="1"/>
</dbReference>
<dbReference type="OMA" id="QCRKFQV"/>